<evidence type="ECO:0000256" key="6">
    <source>
        <dbReference type="ARBA" id="ARBA00023002"/>
    </source>
</evidence>
<evidence type="ECO:0000256" key="2">
    <source>
        <dbReference type="ARBA" id="ARBA00004370"/>
    </source>
</evidence>
<dbReference type="GO" id="GO:0016020">
    <property type="term" value="C:membrane"/>
    <property type="evidence" value="ECO:0007669"/>
    <property type="project" value="UniProtKB-SubCell"/>
</dbReference>
<name>A0A5N5JJQ9_9ROSI</name>
<protein>
    <recommendedName>
        <fullName evidence="12">Cytochrome P450</fullName>
    </recommendedName>
</protein>
<comment type="subcellular location">
    <subcellularLocation>
        <location evidence="2">Membrane</location>
    </subcellularLocation>
</comment>
<dbReference type="SUPFAM" id="SSF48264">
    <property type="entry name" value="Cytochrome P450"/>
    <property type="match status" value="1"/>
</dbReference>
<dbReference type="GO" id="GO:0004497">
    <property type="term" value="F:monooxygenase activity"/>
    <property type="evidence" value="ECO:0007669"/>
    <property type="project" value="UniProtKB-KW"/>
</dbReference>
<comment type="similarity">
    <text evidence="3">Belongs to the cytochrome P450 family.</text>
</comment>
<evidence type="ECO:0000256" key="3">
    <source>
        <dbReference type="ARBA" id="ARBA00010617"/>
    </source>
</evidence>
<evidence type="ECO:0008006" key="12">
    <source>
        <dbReference type="Google" id="ProtNLM"/>
    </source>
</evidence>
<dbReference type="Gene3D" id="1.10.630.10">
    <property type="entry name" value="Cytochrome P450"/>
    <property type="match status" value="1"/>
</dbReference>
<dbReference type="GO" id="GO:0005506">
    <property type="term" value="F:iron ion binding"/>
    <property type="evidence" value="ECO:0007669"/>
    <property type="project" value="InterPro"/>
</dbReference>
<dbReference type="PANTHER" id="PTHR47943">
    <property type="entry name" value="CYTOCHROME P450 93A3-LIKE"/>
    <property type="match status" value="1"/>
</dbReference>
<dbReference type="InterPro" id="IPR036396">
    <property type="entry name" value="Cyt_P450_sf"/>
</dbReference>
<dbReference type="Pfam" id="PF00067">
    <property type="entry name" value="p450"/>
    <property type="match status" value="2"/>
</dbReference>
<keyword evidence="9" id="KW-0472">Membrane</keyword>
<dbReference type="PRINTS" id="PR00463">
    <property type="entry name" value="EP450I"/>
</dbReference>
<keyword evidence="4" id="KW-0349">Heme</keyword>
<evidence type="ECO:0000256" key="1">
    <source>
        <dbReference type="ARBA" id="ARBA00001971"/>
    </source>
</evidence>
<dbReference type="PANTHER" id="PTHR47943:SF8">
    <property type="entry name" value="CYTOCHROME P450"/>
    <property type="match status" value="1"/>
</dbReference>
<reference evidence="11" key="1">
    <citation type="journal article" date="2019" name="Gigascience">
        <title>De novo genome assembly of the endangered Acer yangbiense, a plant species with extremely small populations endemic to Yunnan Province, China.</title>
        <authorList>
            <person name="Yang J."/>
            <person name="Wariss H.M."/>
            <person name="Tao L."/>
            <person name="Zhang R."/>
            <person name="Yun Q."/>
            <person name="Hollingsworth P."/>
            <person name="Dao Z."/>
            <person name="Luo G."/>
            <person name="Guo H."/>
            <person name="Ma Y."/>
            <person name="Sun W."/>
        </authorList>
    </citation>
    <scope>NUCLEOTIDE SEQUENCE [LARGE SCALE GENOMIC DNA]</scope>
    <source>
        <strain evidence="11">cv. br00</strain>
    </source>
</reference>
<keyword evidence="8" id="KW-0503">Monooxygenase</keyword>
<comment type="caution">
    <text evidence="10">The sequence shown here is derived from an EMBL/GenBank/DDBJ whole genome shotgun (WGS) entry which is preliminary data.</text>
</comment>
<evidence type="ECO:0000256" key="5">
    <source>
        <dbReference type="ARBA" id="ARBA00022723"/>
    </source>
</evidence>
<keyword evidence="11" id="KW-1185">Reference proteome</keyword>
<comment type="cofactor">
    <cofactor evidence="1">
        <name>heme</name>
        <dbReference type="ChEBI" id="CHEBI:30413"/>
    </cofactor>
</comment>
<dbReference type="InterPro" id="IPR001128">
    <property type="entry name" value="Cyt_P450"/>
</dbReference>
<dbReference type="GO" id="GO:0020037">
    <property type="term" value="F:heme binding"/>
    <property type="evidence" value="ECO:0007669"/>
    <property type="project" value="InterPro"/>
</dbReference>
<dbReference type="AlphaFoldDB" id="A0A5N5JJQ9"/>
<keyword evidence="6" id="KW-0560">Oxidoreductase</keyword>
<sequence length="345" mass="39180">MGVSTFYVDSDDEIAKDVLKTNEMNFVSRLQFDTMDCKIYEGSGFITAPYNAYWRFMKKFCMTRLLNTSQINQLVHVREDEMKKLVESMINISKQGESCDLRQAIMTMTNNVICRMSMSTRCLADGANNEAREIKDLVLQVSLLGGKLSAGNVMGPLAKLDLFGYGRQLRIALDKFDRLVERIIKEHEEKKMKGTERSEGMDLMDILLDISRDPNAEMKEIKAFFLIIFVIPLVSVASKATDLVIPMSYCFEDVDGLMMVGTDTSTISAQWVIAELINHPKALKQLRGEINLVVGPNRLVRESNIPNMPYIHTIVKETLRRHPPSHVALIRASIEDCKIILKNLF</sequence>
<evidence type="ECO:0000256" key="9">
    <source>
        <dbReference type="ARBA" id="ARBA00023136"/>
    </source>
</evidence>
<keyword evidence="7" id="KW-0408">Iron</keyword>
<dbReference type="InterPro" id="IPR002401">
    <property type="entry name" value="Cyt_P450_E_grp-I"/>
</dbReference>
<evidence type="ECO:0000256" key="7">
    <source>
        <dbReference type="ARBA" id="ARBA00023004"/>
    </source>
</evidence>
<evidence type="ECO:0000256" key="4">
    <source>
        <dbReference type="ARBA" id="ARBA00022617"/>
    </source>
</evidence>
<evidence type="ECO:0000256" key="8">
    <source>
        <dbReference type="ARBA" id="ARBA00023033"/>
    </source>
</evidence>
<keyword evidence="5" id="KW-0479">Metal-binding</keyword>
<proteinExistence type="inferred from homology"/>
<evidence type="ECO:0000313" key="10">
    <source>
        <dbReference type="EMBL" id="KAB5519481.1"/>
    </source>
</evidence>
<dbReference type="GO" id="GO:0016705">
    <property type="term" value="F:oxidoreductase activity, acting on paired donors, with incorporation or reduction of molecular oxygen"/>
    <property type="evidence" value="ECO:0007669"/>
    <property type="project" value="InterPro"/>
</dbReference>
<evidence type="ECO:0000313" key="11">
    <source>
        <dbReference type="Proteomes" id="UP000326939"/>
    </source>
</evidence>
<dbReference type="Proteomes" id="UP000326939">
    <property type="component" value="Chromosome 16"/>
</dbReference>
<organism evidence="10 11">
    <name type="scientific">Salix brachista</name>
    <dbReference type="NCBI Taxonomy" id="2182728"/>
    <lineage>
        <taxon>Eukaryota</taxon>
        <taxon>Viridiplantae</taxon>
        <taxon>Streptophyta</taxon>
        <taxon>Embryophyta</taxon>
        <taxon>Tracheophyta</taxon>
        <taxon>Spermatophyta</taxon>
        <taxon>Magnoliopsida</taxon>
        <taxon>eudicotyledons</taxon>
        <taxon>Gunneridae</taxon>
        <taxon>Pentapetalae</taxon>
        <taxon>rosids</taxon>
        <taxon>fabids</taxon>
        <taxon>Malpighiales</taxon>
        <taxon>Salicaceae</taxon>
        <taxon>Saliceae</taxon>
        <taxon>Salix</taxon>
    </lineage>
</organism>
<gene>
    <name evidence="10" type="ORF">DKX38_023800</name>
</gene>
<accession>A0A5N5JJQ9</accession>
<dbReference type="EMBL" id="VDCV01000016">
    <property type="protein sequence ID" value="KAB5519481.1"/>
    <property type="molecule type" value="Genomic_DNA"/>
</dbReference>